<feature type="compositionally biased region" description="Basic and acidic residues" evidence="7">
    <location>
        <begin position="2182"/>
        <end position="2193"/>
    </location>
</feature>
<feature type="region of interest" description="Disordered" evidence="7">
    <location>
        <begin position="1884"/>
        <end position="1949"/>
    </location>
</feature>
<protein>
    <submittedName>
        <fullName evidence="9">Telomere-associated protein RIF1</fullName>
    </submittedName>
</protein>
<dbReference type="GO" id="GO:0140445">
    <property type="term" value="C:chromosome, telomeric repeat region"/>
    <property type="evidence" value="ECO:0007669"/>
    <property type="project" value="TreeGrafter"/>
</dbReference>
<sequence length="2825" mass="312366">MMVTAASDSNMNVINILSTLQSKISSKDDRIKAYTNFSNHMKEDELSLFNLDVAKHADEVWSILQLDIMSDQSLLAHSALQVLGFFLHDSDNVGSLSATNVGNVISVLTNCVSQTDDKTTCTRALWCLSRQNLPSDVVNKNVSMMLNSAEFAMEKWKLQSITVENEASNIIARLLEVCPKEMINHIVQWGKILLVQLVHSAIKIREKALEVVNTQLSSLMTEQKVLSKFLMTDFNKKFGAEMERLFGSRHEIHVLKTWGILVQILGDDLHRGSFINHVLPIAELGFKSSNPEVKCLAFQAWQQLIDNFATNNAILTDPKRIKLVMQVFKLNNAKSENVALTKLQVWWHFIWLLGPKVSAHFDQVCVPLLHFCLGGGKLNNHLTGAATPRTLKTGTSPITPQMNLSVLGSSSAPPVIPALQLKGCEILAHILGSLPSDLDFPRPNYTMDPLSHEIITGPSCFYKHANLLVNSTTEIICSLSKKVPEALLYQVWYSLLAHMKNALEHLKLDMREILTSFLTQFQIIILSQALPQKVLLKMFEVVCCLPRKSLTSTAYNVGNGERIHGTPALFLTELLLTPVLLTAGTISESYMALFGILVDCGISTSSGSLEFCNSTLRMLEQNREFVEIQELMWRLWSSMVNPLHEHIKKTNEVNQGDALEHNFNCLYAVLVFPVQQGLVTSMPQASVKTLLKTWCDVYKTFARLSALVTNADANVCCEELCHRLLKHTSQDHLEEVGYLDFVSQCCLAMVTAVDFSSLGSVPSFNLNGLSPAKWAKKKQKPMDNIQSLVMLSQQLLEATLILAVKGESGKKPGVGSLSNTASVMVDVLTQLFTHVSTSNIIYTMIGHLAQPIADLFQGSAGKTTTKIYTNVFQQKLEKLWQTITNSVQSKFTSKADSELLAKLSPLLEATFLHPRRAMKNMTTSFWKAEFSQSAPLVYPESLKPVLCKVKEKTSIILPGWSAVDISVVEETPVSQMSQAESQAPEPRLPGMPSPVKMHGSFLNKAVSPHIKKSPAKPVVMEKGCQEVAKRDLLSVNGMKNDDFVVIKSPLKKKRILTEHQKEVFREKKTFPAMFNTLDLSQDVSLMASQFGNENTQNGSQLPSSDSVIVLGSSGSLGSQSNMNQADSMKATREENLANTDTKLMKKPGKLMRRRSVRFRDSDKQDEVDSVERTSVDDIESRSIDHFSVIQQAIGQTEDALKSVEKSSLGEKDVRSSGEKSVEKSSQSGKDVPSSGEKSIEKSSQIEKDVPTSGEKSVEKSSQIEKDLPNSGEKSVEKSALSEEDGPLSEESVVIPSLPQNPLGVIGLFEQLSSKSLSLESKKSEESSTSQKGDVEEGMEGCTTSENKSSRPLLSWTNKLTALSQSPLSTSQRQVRSETSPDRSLSPESLTSSQEKTCSPQKKSPRKGKISNSSGQAKLDKWFSQPSLSKRAGKAVTKAEVKDSTQSSQVVTVIEETQSPIRHGSKEEITEKGTIESPPHHNRQAGIRGSHKKLFGGDSRKEMEDFMEDSNIIPASPPKLRSQFSRKIGTPVLMLKRLTDDEIKQFSPTRKKHSSQNGDEETAEEQVPQDSSAASDELHEHDDFSEIRPLDSEDVIPSSQGFNTLTGDTVKSETVDSDKSQNQDIAMEKSCVKDISKKGNSIECSESDEDIEMAISDPEPTSLSETKDDMDDLNTYDPGLDSTFKDCTSATPKMFDVKNLDKEESVQTDSADSQEEIKSASEDSNKSYDPKEVSTMASDVPTPGRGRKRKQTSPMHMSPDSIKPKRIRRVPKKYSNFDEITFEAETKVQRTPKSGTPRSSRRPKQSPQTKAALYGKVETGPIQVKVDIHVSPDKTTEPLDRKDTEVINQDEHINDSDISFNVNSLKEKLQKGAIEINECLQSKRTDVTASEDMGISDKVDQEEMSDKMDKNPELEELISEKTPEGRSSRSTPHRKSTSKTKKEVIQKRARQMEKTIIINSGLSNLDSDSSEGDSCVSKIVSASESQADAGTRKISGATESQTDASSTKISLALEFQTDANSLKVSEAVEYQTDALSNVSPKKNISESVPECGMELGDSLDNFDVLVIESSDNDNTLKVKEKEFSETENGVEECVTDKDGESSINTTDIPDQMDAQDDIPLSFLRSNGESDSNRVKSDSDDDDVPLIQIKSKGKNKGEEITKESDKLNEIEKDDVVDLTESEEFTEKKTSRRIGEKTVFTTTRSQTLLTRSGSKRRMSAGVTNKRDNKNLSLKKTARQKKQESKEENSDKSCEENITNSTNTGIEMDMETPEPLGNKSQETTEINNSKLASEDQSECNVKSSGKLLQDKEIEEESSKNQNQSIRNVKSSSKLLQDKGIEEESDNNNDKNFELAESPVIRQENDLDETPRKIPDKTFVPSGCTLFESHSDTKLMSASRKFDKSRHVVARRSILKQPSPSQNSVEESSPVTGKRFHPIKVGNVHSPSASPSAGILKKRRLSGDTATNSPSPPGKRRVCFAHPLTMEQEAQNLANQESGMMKTDSIKSASPLVTASRVTFSSEKYFTVPGSPCSKPTAKYLPMIMSPSAKHLKKSLPVNPSPKLAAQYSSLGGKDSQLTPTQNSYRSTQESQLNSTDPIYPELLECSEKVDKILPQLTTSMWMRGLGQLVRARNIHTIGDLSALTEREVDNLPIKSPKVSIVRSVLQKFGTQKEARKVKNQKLDTTNTVKKDKVPIEGDVPGEESLSPLKKPVTDHNLDGDMPILTSEKDGNDVDHFTTNSHDMLDKVVYVEGLQASDDPSDTSQSAENSESAAGSLLNSLENIVRQCNDKTRMREFKTADIFQIHHHLTNLTATVMNVLKDRCQCPDPK</sequence>
<proteinExistence type="predicted"/>
<feature type="region of interest" description="Disordered" evidence="7">
    <location>
        <begin position="2178"/>
        <end position="2378"/>
    </location>
</feature>
<feature type="domain" description="Telomere-associated protein Rif1 N-terminal" evidence="8">
    <location>
        <begin position="25"/>
        <end position="364"/>
    </location>
</feature>
<dbReference type="PANTHER" id="PTHR22928:SF3">
    <property type="entry name" value="TELOMERE-ASSOCIATED PROTEIN RIF1"/>
    <property type="match status" value="1"/>
</dbReference>
<comment type="caution">
    <text evidence="9">The sequence shown here is derived from an EMBL/GenBank/DDBJ whole genome shotgun (WGS) entry which is preliminary data.</text>
</comment>
<feature type="compositionally biased region" description="Basic and acidic residues" evidence="7">
    <location>
        <begin position="1714"/>
        <end position="1731"/>
    </location>
</feature>
<feature type="compositionally biased region" description="Polar residues" evidence="7">
    <location>
        <begin position="1596"/>
        <end position="1608"/>
    </location>
</feature>
<feature type="region of interest" description="Disordered" evidence="7">
    <location>
        <begin position="2751"/>
        <end position="2770"/>
    </location>
</feature>
<dbReference type="OrthoDB" id="5399929at2759"/>
<dbReference type="CDD" id="cd14267">
    <property type="entry name" value="Rif1_CTD_C-II_like"/>
    <property type="match status" value="1"/>
</dbReference>
<feature type="compositionally biased region" description="Polar residues" evidence="7">
    <location>
        <begin position="1443"/>
        <end position="1459"/>
    </location>
</feature>
<evidence type="ECO:0000256" key="4">
    <source>
        <dbReference type="ARBA" id="ARBA00022895"/>
    </source>
</evidence>
<dbReference type="STRING" id="6573.A0A210QGH5"/>
<organism evidence="9 10">
    <name type="scientific">Mizuhopecten yessoensis</name>
    <name type="common">Japanese scallop</name>
    <name type="synonym">Patinopecten yessoensis</name>
    <dbReference type="NCBI Taxonomy" id="6573"/>
    <lineage>
        <taxon>Eukaryota</taxon>
        <taxon>Metazoa</taxon>
        <taxon>Spiralia</taxon>
        <taxon>Lophotrochozoa</taxon>
        <taxon>Mollusca</taxon>
        <taxon>Bivalvia</taxon>
        <taxon>Autobranchia</taxon>
        <taxon>Pteriomorphia</taxon>
        <taxon>Pectinida</taxon>
        <taxon>Pectinoidea</taxon>
        <taxon>Pectinidae</taxon>
        <taxon>Mizuhopecten</taxon>
    </lineage>
</organism>
<evidence type="ECO:0000256" key="7">
    <source>
        <dbReference type="SAM" id="MobiDB-lite"/>
    </source>
</evidence>
<evidence type="ECO:0000259" key="8">
    <source>
        <dbReference type="Pfam" id="PF12231"/>
    </source>
</evidence>
<comment type="subcellular location">
    <subcellularLocation>
        <location evidence="2">Chromosome</location>
        <location evidence="2">Telomere</location>
    </subcellularLocation>
    <subcellularLocation>
        <location evidence="1">Nucleus</location>
    </subcellularLocation>
</comment>
<evidence type="ECO:0000256" key="1">
    <source>
        <dbReference type="ARBA" id="ARBA00004123"/>
    </source>
</evidence>
<feature type="compositionally biased region" description="Basic and acidic residues" evidence="7">
    <location>
        <begin position="2153"/>
        <end position="2163"/>
    </location>
</feature>
<feature type="compositionally biased region" description="Basic and acidic residues" evidence="7">
    <location>
        <begin position="1200"/>
        <end position="1222"/>
    </location>
</feature>
<evidence type="ECO:0000256" key="5">
    <source>
        <dbReference type="ARBA" id="ARBA00023242"/>
    </source>
</evidence>
<feature type="compositionally biased region" description="Polar residues" evidence="7">
    <location>
        <begin position="1788"/>
        <end position="1797"/>
    </location>
</feature>
<feature type="region of interest" description="Disordered" evidence="7">
    <location>
        <begin position="1114"/>
        <end position="1175"/>
    </location>
</feature>
<feature type="compositionally biased region" description="Polar residues" evidence="7">
    <location>
        <begin position="1996"/>
        <end position="2006"/>
    </location>
</feature>
<feature type="region of interest" description="Disordered" evidence="7">
    <location>
        <begin position="1539"/>
        <end position="1815"/>
    </location>
</feature>
<feature type="region of interest" description="Disordered" evidence="7">
    <location>
        <begin position="1981"/>
        <end position="2006"/>
    </location>
</feature>
<keyword evidence="3" id="KW-0158">Chromosome</keyword>
<dbReference type="GO" id="GO:0005634">
    <property type="term" value="C:nucleus"/>
    <property type="evidence" value="ECO:0007669"/>
    <property type="project" value="UniProtKB-SubCell"/>
</dbReference>
<dbReference type="PANTHER" id="PTHR22928">
    <property type="entry name" value="TELOMERE-ASSOCIATED PROTEIN RIF1"/>
    <property type="match status" value="1"/>
</dbReference>
<feature type="compositionally biased region" description="Polar residues" evidence="7">
    <location>
        <begin position="1381"/>
        <end position="1401"/>
    </location>
</feature>
<evidence type="ECO:0000313" key="9">
    <source>
        <dbReference type="EMBL" id="OWF47711.1"/>
    </source>
</evidence>
<accession>A0A210QGH5</accession>
<feature type="region of interest" description="Disordered" evidence="7">
    <location>
        <begin position="1957"/>
        <end position="1976"/>
    </location>
</feature>
<evidence type="ECO:0000256" key="2">
    <source>
        <dbReference type="ARBA" id="ARBA00004574"/>
    </source>
</evidence>
<feature type="region of interest" description="Disordered" evidence="7">
    <location>
        <begin position="2080"/>
        <end position="2163"/>
    </location>
</feature>
<dbReference type="SUPFAM" id="SSF48371">
    <property type="entry name" value="ARM repeat"/>
    <property type="match status" value="1"/>
</dbReference>
<dbReference type="Proteomes" id="UP000242188">
    <property type="component" value="Unassembled WGS sequence"/>
</dbReference>
<feature type="compositionally biased region" description="Polar residues" evidence="7">
    <location>
        <begin position="2411"/>
        <end position="2426"/>
    </location>
</feature>
<keyword evidence="6" id="KW-0131">Cell cycle</keyword>
<feature type="compositionally biased region" description="Polar residues" evidence="7">
    <location>
        <begin position="2571"/>
        <end position="2589"/>
    </location>
</feature>
<feature type="region of interest" description="Disordered" evidence="7">
    <location>
        <begin position="1315"/>
        <end position="1501"/>
    </location>
</feature>
<feature type="compositionally biased region" description="Basic and acidic residues" evidence="7">
    <location>
        <begin position="1237"/>
        <end position="1280"/>
    </location>
</feature>
<keyword evidence="5" id="KW-0539">Nucleus</keyword>
<keyword evidence="10" id="KW-1185">Reference proteome</keyword>
<feature type="compositionally biased region" description="Basic and acidic residues" evidence="7">
    <location>
        <begin position="2237"/>
        <end position="2251"/>
    </location>
</feature>
<gene>
    <name evidence="9" type="ORF">KP79_PYT19352</name>
</gene>
<dbReference type="InterPro" id="IPR016024">
    <property type="entry name" value="ARM-type_fold"/>
</dbReference>
<dbReference type="EMBL" id="NEDP02003819">
    <property type="protein sequence ID" value="OWF47711.1"/>
    <property type="molecule type" value="Genomic_DNA"/>
</dbReference>
<evidence type="ECO:0000256" key="6">
    <source>
        <dbReference type="ARBA" id="ARBA00023306"/>
    </source>
</evidence>
<dbReference type="Pfam" id="PF12231">
    <property type="entry name" value="Rif1_N"/>
    <property type="match status" value="1"/>
</dbReference>
<name>A0A210QGH5_MIZYE</name>
<reference evidence="9 10" key="1">
    <citation type="journal article" date="2017" name="Nat. Ecol. Evol.">
        <title>Scallop genome provides insights into evolution of bilaterian karyotype and development.</title>
        <authorList>
            <person name="Wang S."/>
            <person name="Zhang J."/>
            <person name="Jiao W."/>
            <person name="Li J."/>
            <person name="Xun X."/>
            <person name="Sun Y."/>
            <person name="Guo X."/>
            <person name="Huan P."/>
            <person name="Dong B."/>
            <person name="Zhang L."/>
            <person name="Hu X."/>
            <person name="Sun X."/>
            <person name="Wang J."/>
            <person name="Zhao C."/>
            <person name="Wang Y."/>
            <person name="Wang D."/>
            <person name="Huang X."/>
            <person name="Wang R."/>
            <person name="Lv J."/>
            <person name="Li Y."/>
            <person name="Zhang Z."/>
            <person name="Liu B."/>
            <person name="Lu W."/>
            <person name="Hui Y."/>
            <person name="Liang J."/>
            <person name="Zhou Z."/>
            <person name="Hou R."/>
            <person name="Li X."/>
            <person name="Liu Y."/>
            <person name="Li H."/>
            <person name="Ning X."/>
            <person name="Lin Y."/>
            <person name="Zhao L."/>
            <person name="Xing Q."/>
            <person name="Dou J."/>
            <person name="Li Y."/>
            <person name="Mao J."/>
            <person name="Guo H."/>
            <person name="Dou H."/>
            <person name="Li T."/>
            <person name="Mu C."/>
            <person name="Jiang W."/>
            <person name="Fu Q."/>
            <person name="Fu X."/>
            <person name="Miao Y."/>
            <person name="Liu J."/>
            <person name="Yu Q."/>
            <person name="Li R."/>
            <person name="Liao H."/>
            <person name="Li X."/>
            <person name="Kong Y."/>
            <person name="Jiang Z."/>
            <person name="Chourrout D."/>
            <person name="Li R."/>
            <person name="Bao Z."/>
        </authorList>
    </citation>
    <scope>NUCLEOTIDE SEQUENCE [LARGE SCALE GENOMIC DNA]</scope>
    <source>
        <strain evidence="9 10">PY_sf001</strain>
    </source>
</reference>
<feature type="compositionally biased region" description="Basic and acidic residues" evidence="7">
    <location>
        <begin position="1157"/>
        <end position="1175"/>
    </location>
</feature>
<feature type="compositionally biased region" description="Low complexity" evidence="7">
    <location>
        <begin position="2198"/>
        <end position="2209"/>
    </location>
</feature>
<dbReference type="GO" id="GO:0000723">
    <property type="term" value="P:telomere maintenance"/>
    <property type="evidence" value="ECO:0007669"/>
    <property type="project" value="TreeGrafter"/>
</dbReference>
<feature type="compositionally biased region" description="Polar residues" evidence="7">
    <location>
        <begin position="2315"/>
        <end position="2330"/>
    </location>
</feature>
<feature type="region of interest" description="Disordered" evidence="7">
    <location>
        <begin position="2408"/>
        <end position="2473"/>
    </location>
</feature>
<feature type="compositionally biased region" description="Basic and acidic residues" evidence="7">
    <location>
        <begin position="1463"/>
        <end position="1473"/>
    </location>
</feature>
<feature type="compositionally biased region" description="Basic and acidic residues" evidence="7">
    <location>
        <begin position="1694"/>
        <end position="1704"/>
    </location>
</feature>
<keyword evidence="4" id="KW-0779">Telomere</keyword>
<dbReference type="InterPro" id="IPR022031">
    <property type="entry name" value="Rif1_N"/>
</dbReference>
<feature type="compositionally biased region" description="Polar residues" evidence="7">
    <location>
        <begin position="2274"/>
        <end position="2287"/>
    </location>
</feature>
<feature type="compositionally biased region" description="Basic and acidic residues" evidence="7">
    <location>
        <begin position="1609"/>
        <end position="1636"/>
    </location>
</feature>
<feature type="compositionally biased region" description="Polar residues" evidence="7">
    <location>
        <begin position="2252"/>
        <end position="2261"/>
    </location>
</feature>
<evidence type="ECO:0000313" key="10">
    <source>
        <dbReference type="Proteomes" id="UP000242188"/>
    </source>
</evidence>
<feature type="region of interest" description="Disordered" evidence="7">
    <location>
        <begin position="2688"/>
        <end position="2711"/>
    </location>
</feature>
<feature type="compositionally biased region" description="Polar residues" evidence="7">
    <location>
        <begin position="2757"/>
        <end position="2770"/>
    </location>
</feature>
<feature type="compositionally biased region" description="Basic and acidic residues" evidence="7">
    <location>
        <begin position="1939"/>
        <end position="1949"/>
    </location>
</feature>
<feature type="compositionally biased region" description="Basic and acidic residues" evidence="7">
    <location>
        <begin position="1894"/>
        <end position="1926"/>
    </location>
</feature>
<feature type="compositionally biased region" description="Basic and acidic residues" evidence="7">
    <location>
        <begin position="1575"/>
        <end position="1590"/>
    </location>
</feature>
<feature type="compositionally biased region" description="Basic and acidic residues" evidence="7">
    <location>
        <begin position="2358"/>
        <end position="2371"/>
    </location>
</feature>
<feature type="compositionally biased region" description="Basic and acidic residues" evidence="7">
    <location>
        <begin position="2331"/>
        <end position="2349"/>
    </location>
</feature>
<evidence type="ECO:0000256" key="3">
    <source>
        <dbReference type="ARBA" id="ARBA00022454"/>
    </source>
</evidence>
<feature type="region of interest" description="Disordered" evidence="7">
    <location>
        <begin position="2547"/>
        <end position="2589"/>
    </location>
</feature>
<feature type="compositionally biased region" description="Polar residues" evidence="7">
    <location>
        <begin position="1341"/>
        <end position="1373"/>
    </location>
</feature>
<feature type="region of interest" description="Disordered" evidence="7">
    <location>
        <begin position="1200"/>
        <end position="1300"/>
    </location>
</feature>
<feature type="compositionally biased region" description="Basic residues" evidence="7">
    <location>
        <begin position="1144"/>
        <end position="1156"/>
    </location>
</feature>